<evidence type="ECO:0000256" key="3">
    <source>
        <dbReference type="ARBA" id="ARBA00022801"/>
    </source>
</evidence>
<dbReference type="Proteomes" id="UP000245119">
    <property type="component" value="Linkage Group LG1"/>
</dbReference>
<sequence>MSASRVHKLRDANFQHVWVKIITDETENDDTINGVGAFQNFNSINTVIAFNLALCAPGGPAPNTVTRFDSAAPVSGQIAQAAACTIQEQNRIDCWPEGTDVVQADCENRGCCWNNSQSQNGSPSCFFPTDYNGYIARDITPIRNGENIVGLRAILTRNTSSPYPDDVPILQLMVYFETENRLHFKITDPLTPRFEVPVNMPGVSNTSESDTQYAVHVEPDPFGITITRKSTGEILFDSVGIGPFIYANQLLQISTKLSTPFLYGLGEHRSRFLQDMQWQKMIIWTRDEFPREGINLYGAHPFYLNLEKSGNAHGVFLLNVNAMQIDLQPFNNQGGLTYRTIGGILDFFIFLGPTPDDVVSQYVNIIGLPFMPPLWTLGFHLCRHEYGNSSVFKNVIARNRAANIPYDVQWNDLDYSQDSKDWTFDNKTYVGLPDIIADLHAHGQHHIIIVDPGVAKNEPPGTYPPYDLGMQYDLFIKKEDGTPIVGEVWPGQTVYPDFFHPKAFDYWYQLVSDFIKILAFDGLWIDMNEPSNFLNGSIADCPNNSWNHPPFKPPGIDGGLLYAKTLCGSALQYLSSHYNLHSLYGWSEARVTAHVLWKLLGKRTLVLSRSTAFGTGAYSGHWTGDNFSTFRDMHYSIAGILNFNLFGIPLVGADICGFNWDATRELCIRWMQLGSFYPFMRNHAEIGTVPQDPGSYDKETQDMMRPAMELRYSLLPFLYTLFYYSNTTGRPIARPLFFDYPGTESIDTQFLWGRDLLISPVLEEGAVEVNAFIPNCTWYDIQDQTLLKEVGQTKLAAPLGKINVHVRGGSILPMLPPAVTTTLLRQGKMQLLVARDLTTQPSRAFGELYWDDGESLASSFGVKMRENKEIFLSKDSFILNGDVQYTFQRRRERYHFTLGLVLGLGVSCVAFLLLSSGAPISTFVSVLKNTNCSKPQKVAAELDRDEAKFNEWLLSNSAKDFDRDHQSQWKQKTFDLDGQDKKLAVSCTLNETDRFDCWPEEFGASQQGCQARGCCWNANPSHQGVPYCFYPQGYVSYVLSPVVPFRRGVKQGISATLTRKTASPYPDDVLQLQIDVTFETADTVRFKIFDPHNQRYEVPLNLSKNDQPVEQTDYQVTLKANPFGILIMRKSNGVTIFDSSTAAPLVFADQFLQFGTRLTSSNIYGLGEHRSSLRLNTNWTKLVLWNRDMNPPGGGNLYGSHPFFLNLEADGQAHGVFLLNSNAMEVALQPSEGNELGSLTYHVLGGILDFYVFTGPTALNVVEQYVSLIGRPTMPPFWALGFHLCRWGYMNSTVLRQVIQRNRAADIPYDVQWSDIDYMHEHLDWTYDNTTFPDLLDIVDDLHRNDQRYIMIIDPGISSTQPAGSYPAFDQGVQMGVFIKNATGQILEGKVWPGLTAFPDFFQPSAEQYWYNQIKSYWDKIPFNGIWIDMNEPSNFVEGSTVGCTKGPLDNPPFTPPRINGGKLMSATVCPSAQQAISSHYNLHNLYGWSETKVTASSLTKLLGKRSLIVSRSSFASSGHYGSHWLGDNWSQWLDLYYSIPGILNFNMFGVAMVGADVCGFTGDTTRELCIRWMQLGAFYPFMRNHNNFGDKPQDPAAFDSVAVSYMRQALRTRYSLLPYMYTRFFISHTTGTSVVRPLFALFPNTEDIDKQFMWGEELLISPVLEEGATTVNAYIPEGVWYDFYNGSRLKATPQQYNQLQAPLSTINVHIRGGSIIPCLPPAVNTNTARKMNFQLIVAPDVASSAQGQLFWDDGESLDPVESGNYSLVQFILNGTQLTTNVLRQNYPVTLDTVRVLGVIDRPANVTLNGKIINYYYNSEIQLLMIYETGIDLLQPFLLKWAFS</sequence>
<dbReference type="SUPFAM" id="SSF57492">
    <property type="entry name" value="Trefoil"/>
    <property type="match status" value="1"/>
</dbReference>
<organism evidence="11 12">
    <name type="scientific">Pomacea canaliculata</name>
    <name type="common">Golden apple snail</name>
    <dbReference type="NCBI Taxonomy" id="400727"/>
    <lineage>
        <taxon>Eukaryota</taxon>
        <taxon>Metazoa</taxon>
        <taxon>Spiralia</taxon>
        <taxon>Lophotrochozoa</taxon>
        <taxon>Mollusca</taxon>
        <taxon>Gastropoda</taxon>
        <taxon>Caenogastropoda</taxon>
        <taxon>Architaenioglossa</taxon>
        <taxon>Ampullarioidea</taxon>
        <taxon>Ampullariidae</taxon>
        <taxon>Pomacea</taxon>
    </lineage>
</organism>
<dbReference type="Gene3D" id="4.10.110.10">
    <property type="entry name" value="Spasmolytic Protein, domain 1"/>
    <property type="match status" value="2"/>
</dbReference>
<accession>A0A2T7PY79</accession>
<dbReference type="PANTHER" id="PTHR22762:SF131">
    <property type="entry name" value="GLYCOSIDE HYDROLASE FAMILY 31 N-TERMINAL DOMAIN-CONTAINING PROTEIN"/>
    <property type="match status" value="1"/>
</dbReference>
<comment type="caution">
    <text evidence="8">Lacks conserved residue(s) required for the propagation of feature annotation.</text>
</comment>
<dbReference type="SUPFAM" id="SSF74650">
    <property type="entry name" value="Galactose mutarotase-like"/>
    <property type="match status" value="2"/>
</dbReference>
<dbReference type="Pfam" id="PF21365">
    <property type="entry name" value="Glyco_hydro_31_3rd"/>
    <property type="match status" value="2"/>
</dbReference>
<comment type="similarity">
    <text evidence="2">Belongs to the glycosyl hydrolase 31 family.</text>
</comment>
<dbReference type="GO" id="GO:0005975">
    <property type="term" value="P:carbohydrate metabolic process"/>
    <property type="evidence" value="ECO:0007669"/>
    <property type="project" value="InterPro"/>
</dbReference>
<dbReference type="InterPro" id="IPR000322">
    <property type="entry name" value="Glyco_hydro_31_TIM"/>
</dbReference>
<dbReference type="OrthoDB" id="1334205at2759"/>
<dbReference type="Gene3D" id="2.60.40.1760">
    <property type="entry name" value="glycosyl hydrolase (family 31)"/>
    <property type="match status" value="2"/>
</dbReference>
<dbReference type="InterPro" id="IPR013780">
    <property type="entry name" value="Glyco_hydro_b"/>
</dbReference>
<dbReference type="InterPro" id="IPR030459">
    <property type="entry name" value="Glyco_hydro_31_CS"/>
</dbReference>
<dbReference type="STRING" id="400727.A0A2T7PY79"/>
<dbReference type="Gene3D" id="3.20.20.80">
    <property type="entry name" value="Glycosidases"/>
    <property type="match status" value="2"/>
</dbReference>
<dbReference type="CDD" id="cd06602">
    <property type="entry name" value="GH31_MGAM_SI_GAA"/>
    <property type="match status" value="2"/>
</dbReference>
<keyword evidence="4 9" id="KW-0472">Membrane</keyword>
<protein>
    <recommendedName>
        <fullName evidence="10">P-type domain-containing protein</fullName>
    </recommendedName>
</protein>
<dbReference type="Pfam" id="PF01055">
    <property type="entry name" value="Glyco_hydro_31_2nd"/>
    <property type="match status" value="2"/>
</dbReference>
<dbReference type="Pfam" id="PF13802">
    <property type="entry name" value="Gal_mutarotas_2"/>
    <property type="match status" value="2"/>
</dbReference>
<evidence type="ECO:0000256" key="9">
    <source>
        <dbReference type="SAM" id="Phobius"/>
    </source>
</evidence>
<comment type="caution">
    <text evidence="11">The sequence shown here is derived from an EMBL/GenBank/DDBJ whole genome shotgun (WGS) entry which is preliminary data.</text>
</comment>
<keyword evidence="5" id="KW-1015">Disulfide bond</keyword>
<evidence type="ECO:0000256" key="1">
    <source>
        <dbReference type="ARBA" id="ARBA00004370"/>
    </source>
</evidence>
<keyword evidence="6" id="KW-0325">Glycoprotein</keyword>
<dbReference type="InterPro" id="IPR030458">
    <property type="entry name" value="Glyco_hydro_31_AS"/>
</dbReference>
<dbReference type="SMART" id="SM00018">
    <property type="entry name" value="PD"/>
    <property type="match status" value="2"/>
</dbReference>
<dbReference type="InterPro" id="IPR025887">
    <property type="entry name" value="Glyco_hydro_31_N_dom"/>
</dbReference>
<evidence type="ECO:0000256" key="8">
    <source>
        <dbReference type="PROSITE-ProRule" id="PRU00779"/>
    </source>
</evidence>
<keyword evidence="7" id="KW-0326">Glycosidase</keyword>
<evidence type="ECO:0000313" key="12">
    <source>
        <dbReference type="Proteomes" id="UP000245119"/>
    </source>
</evidence>
<dbReference type="EMBL" id="PZQS01000001">
    <property type="protein sequence ID" value="PVD38374.1"/>
    <property type="molecule type" value="Genomic_DNA"/>
</dbReference>
<dbReference type="InterPro" id="IPR048395">
    <property type="entry name" value="Glyco_hydro_31_C"/>
</dbReference>
<dbReference type="GO" id="GO:0004558">
    <property type="term" value="F:alpha-1,4-glucosidase activity"/>
    <property type="evidence" value="ECO:0007669"/>
    <property type="project" value="TreeGrafter"/>
</dbReference>
<dbReference type="InterPro" id="IPR044913">
    <property type="entry name" value="P_trefoil_dom_sf"/>
</dbReference>
<dbReference type="SUPFAM" id="SSF51011">
    <property type="entry name" value="Glycosyl hydrolase domain"/>
    <property type="match status" value="2"/>
</dbReference>
<dbReference type="FunFam" id="3.20.20.80:FF:000016">
    <property type="entry name" value="Maltase-glucoamylase, intestinal"/>
    <property type="match status" value="2"/>
</dbReference>
<evidence type="ECO:0000259" key="10">
    <source>
        <dbReference type="PROSITE" id="PS51448"/>
    </source>
</evidence>
<dbReference type="PROSITE" id="PS00129">
    <property type="entry name" value="GLYCOSYL_HYDROL_F31_1"/>
    <property type="match status" value="2"/>
</dbReference>
<feature type="domain" description="P-type" evidence="10">
    <location>
        <begin position="82"/>
        <end position="129"/>
    </location>
</feature>
<dbReference type="Pfam" id="PF00088">
    <property type="entry name" value="Trefoil"/>
    <property type="match status" value="2"/>
</dbReference>
<keyword evidence="12" id="KW-1185">Reference proteome</keyword>
<feature type="transmembrane region" description="Helical" evidence="9">
    <location>
        <begin position="894"/>
        <end position="914"/>
    </location>
</feature>
<dbReference type="GO" id="GO:0030246">
    <property type="term" value="F:carbohydrate binding"/>
    <property type="evidence" value="ECO:0007669"/>
    <property type="project" value="InterPro"/>
</dbReference>
<reference evidence="11 12" key="1">
    <citation type="submission" date="2018-04" db="EMBL/GenBank/DDBJ databases">
        <title>The genome of golden apple snail Pomacea canaliculata provides insight into stress tolerance and invasive adaptation.</title>
        <authorList>
            <person name="Liu C."/>
            <person name="Liu B."/>
            <person name="Ren Y."/>
            <person name="Zhang Y."/>
            <person name="Wang H."/>
            <person name="Li S."/>
            <person name="Jiang F."/>
            <person name="Yin L."/>
            <person name="Zhang G."/>
            <person name="Qian W."/>
            <person name="Fan W."/>
        </authorList>
    </citation>
    <scope>NUCLEOTIDE SEQUENCE [LARGE SCALE GENOMIC DNA]</scope>
    <source>
        <strain evidence="11">SZHN2017</strain>
        <tissue evidence="11">Muscle</tissue>
    </source>
</reference>
<dbReference type="GO" id="GO:0016020">
    <property type="term" value="C:membrane"/>
    <property type="evidence" value="ECO:0007669"/>
    <property type="project" value="UniProtKB-SubCell"/>
</dbReference>
<evidence type="ECO:0000256" key="2">
    <source>
        <dbReference type="ARBA" id="ARBA00007806"/>
    </source>
</evidence>
<gene>
    <name evidence="11" type="ORF">C0Q70_00988</name>
</gene>
<dbReference type="SUPFAM" id="SSF51445">
    <property type="entry name" value="(Trans)glycosidases"/>
    <property type="match status" value="2"/>
</dbReference>
<evidence type="ECO:0000313" key="11">
    <source>
        <dbReference type="EMBL" id="PVD38374.1"/>
    </source>
</evidence>
<dbReference type="InterPro" id="IPR017853">
    <property type="entry name" value="GH"/>
</dbReference>
<dbReference type="PANTHER" id="PTHR22762">
    <property type="entry name" value="ALPHA-GLUCOSIDASE"/>
    <property type="match status" value="1"/>
</dbReference>
<evidence type="ECO:0000256" key="6">
    <source>
        <dbReference type="ARBA" id="ARBA00023180"/>
    </source>
</evidence>
<evidence type="ECO:0000256" key="7">
    <source>
        <dbReference type="ARBA" id="ARBA00023295"/>
    </source>
</evidence>
<dbReference type="CDD" id="cd00111">
    <property type="entry name" value="Trefoil"/>
    <property type="match status" value="2"/>
</dbReference>
<comment type="subcellular location">
    <subcellularLocation>
        <location evidence="1">Membrane</location>
    </subcellularLocation>
</comment>
<evidence type="ECO:0000256" key="4">
    <source>
        <dbReference type="ARBA" id="ARBA00023136"/>
    </source>
</evidence>
<feature type="domain" description="P-type" evidence="10">
    <location>
        <begin position="985"/>
        <end position="1032"/>
    </location>
</feature>
<dbReference type="InterPro" id="IPR011013">
    <property type="entry name" value="Gal_mutarotase_sf_dom"/>
</dbReference>
<keyword evidence="9" id="KW-0812">Transmembrane</keyword>
<evidence type="ECO:0000256" key="5">
    <source>
        <dbReference type="ARBA" id="ARBA00023157"/>
    </source>
</evidence>
<dbReference type="PROSITE" id="PS51448">
    <property type="entry name" value="P_TREFOIL_2"/>
    <property type="match status" value="2"/>
</dbReference>
<proteinExistence type="inferred from homology"/>
<dbReference type="InterPro" id="IPR000519">
    <property type="entry name" value="P_trefoil_dom"/>
</dbReference>
<dbReference type="CDD" id="cd14752">
    <property type="entry name" value="GH31_N"/>
    <property type="match status" value="2"/>
</dbReference>
<name>A0A2T7PY79_POMCA</name>
<keyword evidence="3" id="KW-0378">Hydrolase</keyword>
<dbReference type="Gene3D" id="2.60.40.1180">
    <property type="entry name" value="Golgi alpha-mannosidase II"/>
    <property type="match status" value="4"/>
</dbReference>
<keyword evidence="9" id="KW-1133">Transmembrane helix</keyword>
<dbReference type="PROSITE" id="PS00707">
    <property type="entry name" value="GLYCOSYL_HYDROL_F31_2"/>
    <property type="match status" value="1"/>
</dbReference>